<dbReference type="KEGG" id="mdn:JT25_018765"/>
<name>A0A126T8V2_9GAMM</name>
<protein>
    <submittedName>
        <fullName evidence="1">Uncharacterized protein</fullName>
    </submittedName>
</protein>
<dbReference type="EMBL" id="CP014476">
    <property type="protein sequence ID" value="AMK78506.1"/>
    <property type="molecule type" value="Genomic_DNA"/>
</dbReference>
<dbReference type="AlphaFoldDB" id="A0A126T8V2"/>
<evidence type="ECO:0000313" key="1">
    <source>
        <dbReference type="EMBL" id="AMK78506.1"/>
    </source>
</evidence>
<accession>A0A126T8V2</accession>
<dbReference type="Proteomes" id="UP000030512">
    <property type="component" value="Chromosome"/>
</dbReference>
<proteinExistence type="predicted"/>
<organism evidence="1 2">
    <name type="scientific">Methylomonas denitrificans</name>
    <dbReference type="NCBI Taxonomy" id="1538553"/>
    <lineage>
        <taxon>Bacteria</taxon>
        <taxon>Pseudomonadati</taxon>
        <taxon>Pseudomonadota</taxon>
        <taxon>Gammaproteobacteria</taxon>
        <taxon>Methylococcales</taxon>
        <taxon>Methylococcaceae</taxon>
        <taxon>Methylomonas</taxon>
    </lineage>
</organism>
<evidence type="ECO:0000313" key="2">
    <source>
        <dbReference type="Proteomes" id="UP000030512"/>
    </source>
</evidence>
<reference evidence="1 2" key="1">
    <citation type="journal article" date="2015" name="Environ. Microbiol.">
        <title>Methane oxidation coupled to nitrate reduction under hypoxia by the Gammaproteobacterium Methylomonas denitrificans, sp. nov. type strain FJG1.</title>
        <authorList>
            <person name="Kits K.D."/>
            <person name="Klotz M.G."/>
            <person name="Stein L.Y."/>
        </authorList>
    </citation>
    <scope>NUCLEOTIDE SEQUENCE [LARGE SCALE GENOMIC DNA]</scope>
    <source>
        <strain evidence="1 2">FJG1</strain>
    </source>
</reference>
<gene>
    <name evidence="1" type="ORF">JT25_018765</name>
</gene>
<sequence length="289" mass="33149">MPVGLVPIRANALGGVVIKREYYSLKDSVGIFGLSEGDLIHFGARSRIPIYILLANWRVRCFIRMGKEHYESSDSSIYKKLLPRCLLKYEAGDLNVEPSIEPDELLLTVNGLENVDDREKAFYDLDKSTGIWSRSVGDKVFSLDRPGYHYPHYEELADYQRRGGNVDDIYPSPVLLSECVMVVMSADMDKFLKNPHDVQKNNIEISSRDKFRRDIDKWLYETWISQGKPGSSSYLQMLKKYRRQPDSPIIDVWTEVKGSGFSWETKNSSGSMALRTLNNKVTSFKILTR</sequence>
<keyword evidence="2" id="KW-1185">Reference proteome</keyword>